<evidence type="ECO:0000313" key="3">
    <source>
        <dbReference type="Proteomes" id="UP001362999"/>
    </source>
</evidence>
<comment type="caution">
    <text evidence="2">The sequence shown here is derived from an EMBL/GenBank/DDBJ whole genome shotgun (WGS) entry which is preliminary data.</text>
</comment>
<sequence length="288" mass="31896">MALASHHTDFGKPRTTSTSPSVIPSPPVCYASPPTPDVRSMPPASTRDVYALLHQPRRLVAFFSDPPPPSRYPDDWMTIPRPSGAKARRRRPERNQITRRRHLPSPTTLPRPRHAPFAHPSHTLLPSKCSARPPSRPSSAPFEFTSTQPTWKFPHFQRRLDAPPTPIQTIRPEALANAVAVMPQSVDHRHVDRASCLRYVDTFVVYSILFFLTLATLPPSSQHSISADSGSSSARFVRANASTTPTSPTRFLPRPPLTLFPACLPTPTSNYIGVPCLHSRSVESTSSR</sequence>
<organism evidence="2 3">
    <name type="scientific">Favolaschia claudopus</name>
    <dbReference type="NCBI Taxonomy" id="2862362"/>
    <lineage>
        <taxon>Eukaryota</taxon>
        <taxon>Fungi</taxon>
        <taxon>Dikarya</taxon>
        <taxon>Basidiomycota</taxon>
        <taxon>Agaricomycotina</taxon>
        <taxon>Agaricomycetes</taxon>
        <taxon>Agaricomycetidae</taxon>
        <taxon>Agaricales</taxon>
        <taxon>Marasmiineae</taxon>
        <taxon>Mycenaceae</taxon>
        <taxon>Favolaschia</taxon>
    </lineage>
</organism>
<feature type="region of interest" description="Disordered" evidence="1">
    <location>
        <begin position="1"/>
        <end position="43"/>
    </location>
</feature>
<feature type="compositionally biased region" description="Basic and acidic residues" evidence="1">
    <location>
        <begin position="1"/>
        <end position="12"/>
    </location>
</feature>
<proteinExistence type="predicted"/>
<evidence type="ECO:0000313" key="2">
    <source>
        <dbReference type="EMBL" id="KAK7024664.1"/>
    </source>
</evidence>
<gene>
    <name evidence="2" type="ORF">R3P38DRAFT_3532193</name>
</gene>
<dbReference type="Proteomes" id="UP001362999">
    <property type="component" value="Unassembled WGS sequence"/>
</dbReference>
<feature type="compositionally biased region" description="Basic residues" evidence="1">
    <location>
        <begin position="86"/>
        <end position="103"/>
    </location>
</feature>
<evidence type="ECO:0000256" key="1">
    <source>
        <dbReference type="SAM" id="MobiDB-lite"/>
    </source>
</evidence>
<reference evidence="2 3" key="1">
    <citation type="journal article" date="2024" name="J Genomics">
        <title>Draft genome sequencing and assembly of Favolaschia claudopus CIRM-BRFM 2984 isolated from oak limbs.</title>
        <authorList>
            <person name="Navarro D."/>
            <person name="Drula E."/>
            <person name="Chaduli D."/>
            <person name="Cazenave R."/>
            <person name="Ahrendt S."/>
            <person name="Wang J."/>
            <person name="Lipzen A."/>
            <person name="Daum C."/>
            <person name="Barry K."/>
            <person name="Grigoriev I.V."/>
            <person name="Favel A."/>
            <person name="Rosso M.N."/>
            <person name="Martin F."/>
        </authorList>
    </citation>
    <scope>NUCLEOTIDE SEQUENCE [LARGE SCALE GENOMIC DNA]</scope>
    <source>
        <strain evidence="2 3">CIRM-BRFM 2984</strain>
    </source>
</reference>
<dbReference type="AlphaFoldDB" id="A0AAW0BEV9"/>
<protein>
    <submittedName>
        <fullName evidence="2">Uncharacterized protein</fullName>
    </submittedName>
</protein>
<accession>A0AAW0BEV9</accession>
<keyword evidence="3" id="KW-1185">Reference proteome</keyword>
<name>A0AAW0BEV9_9AGAR</name>
<dbReference type="EMBL" id="JAWWNJ010000034">
    <property type="protein sequence ID" value="KAK7024664.1"/>
    <property type="molecule type" value="Genomic_DNA"/>
</dbReference>
<feature type="region of interest" description="Disordered" evidence="1">
    <location>
        <begin position="63"/>
        <end position="147"/>
    </location>
</feature>
<feature type="compositionally biased region" description="Low complexity" evidence="1">
    <location>
        <begin position="130"/>
        <end position="141"/>
    </location>
</feature>